<evidence type="ECO:0000313" key="2">
    <source>
        <dbReference type="Proteomes" id="UP000299102"/>
    </source>
</evidence>
<comment type="caution">
    <text evidence="1">The sequence shown here is derived from an EMBL/GenBank/DDBJ whole genome shotgun (WGS) entry which is preliminary data.</text>
</comment>
<dbReference type="AlphaFoldDB" id="A0A4C1Z4Z1"/>
<gene>
    <name evidence="1" type="ORF">EVAR_63162_1</name>
</gene>
<protein>
    <submittedName>
        <fullName evidence="1">Uncharacterized protein</fullName>
    </submittedName>
</protein>
<sequence>MIWRWCDVSCARDDARGVCSARLWRDDGALECYEVPSTVIKMEYDPENAVTTQGPLAAVSQVQEDSVADTGLHFQQVCVPHRIKKKVENSKRSGSGAATVYKPSAAWFHEMNSFLGDTSEYRETTSTEMVSFSF</sequence>
<accession>A0A4C1Z4Z1</accession>
<name>A0A4C1Z4Z1_EUMVA</name>
<reference evidence="1 2" key="1">
    <citation type="journal article" date="2019" name="Commun. Biol.">
        <title>The bagworm genome reveals a unique fibroin gene that provides high tensile strength.</title>
        <authorList>
            <person name="Kono N."/>
            <person name="Nakamura H."/>
            <person name="Ohtoshi R."/>
            <person name="Tomita M."/>
            <person name="Numata K."/>
            <person name="Arakawa K."/>
        </authorList>
    </citation>
    <scope>NUCLEOTIDE SEQUENCE [LARGE SCALE GENOMIC DNA]</scope>
</reference>
<proteinExistence type="predicted"/>
<evidence type="ECO:0000313" key="1">
    <source>
        <dbReference type="EMBL" id="GBP81675.1"/>
    </source>
</evidence>
<dbReference type="Proteomes" id="UP000299102">
    <property type="component" value="Unassembled WGS sequence"/>
</dbReference>
<organism evidence="1 2">
    <name type="scientific">Eumeta variegata</name>
    <name type="common">Bagworm moth</name>
    <name type="synonym">Eumeta japonica</name>
    <dbReference type="NCBI Taxonomy" id="151549"/>
    <lineage>
        <taxon>Eukaryota</taxon>
        <taxon>Metazoa</taxon>
        <taxon>Ecdysozoa</taxon>
        <taxon>Arthropoda</taxon>
        <taxon>Hexapoda</taxon>
        <taxon>Insecta</taxon>
        <taxon>Pterygota</taxon>
        <taxon>Neoptera</taxon>
        <taxon>Endopterygota</taxon>
        <taxon>Lepidoptera</taxon>
        <taxon>Glossata</taxon>
        <taxon>Ditrysia</taxon>
        <taxon>Tineoidea</taxon>
        <taxon>Psychidae</taxon>
        <taxon>Oiketicinae</taxon>
        <taxon>Eumeta</taxon>
    </lineage>
</organism>
<dbReference type="EMBL" id="BGZK01001524">
    <property type="protein sequence ID" value="GBP81675.1"/>
    <property type="molecule type" value="Genomic_DNA"/>
</dbReference>
<keyword evidence="2" id="KW-1185">Reference proteome</keyword>